<dbReference type="Proteomes" id="UP000005824">
    <property type="component" value="Unassembled WGS sequence"/>
</dbReference>
<dbReference type="InterPro" id="IPR055378">
    <property type="entry name" value="GH3_C"/>
</dbReference>
<dbReference type="AlphaFoldDB" id="B4CXF0"/>
<evidence type="ECO:0000313" key="3">
    <source>
        <dbReference type="EMBL" id="EDY20948.1"/>
    </source>
</evidence>
<dbReference type="Pfam" id="PF23572">
    <property type="entry name" value="GH3_C"/>
    <property type="match status" value="1"/>
</dbReference>
<dbReference type="GO" id="GO:0005737">
    <property type="term" value="C:cytoplasm"/>
    <property type="evidence" value="ECO:0007669"/>
    <property type="project" value="TreeGrafter"/>
</dbReference>
<dbReference type="PANTHER" id="PTHR31901">
    <property type="entry name" value="GH3 DOMAIN-CONTAINING PROTEIN"/>
    <property type="match status" value="1"/>
</dbReference>
<comment type="caution">
    <text evidence="3">The sequence shown here is derived from an EMBL/GenBank/DDBJ whole genome shotgun (WGS) entry which is preliminary data.</text>
</comment>
<dbReference type="STRING" id="497964.CfE428DRAFT_1241"/>
<dbReference type="RefSeq" id="WP_006978567.1">
    <property type="nucleotide sequence ID" value="NZ_ABVL01000003.1"/>
</dbReference>
<dbReference type="InterPro" id="IPR055377">
    <property type="entry name" value="GH3_M"/>
</dbReference>
<organism evidence="3 4">
    <name type="scientific">Chthoniobacter flavus Ellin428</name>
    <dbReference type="NCBI Taxonomy" id="497964"/>
    <lineage>
        <taxon>Bacteria</taxon>
        <taxon>Pseudomonadati</taxon>
        <taxon>Verrucomicrobiota</taxon>
        <taxon>Spartobacteria</taxon>
        <taxon>Chthoniobacterales</taxon>
        <taxon>Chthoniobacteraceae</taxon>
        <taxon>Chthoniobacter</taxon>
    </lineage>
</organism>
<proteinExistence type="predicted"/>
<feature type="domain" description="GH3 C-terminal" evidence="2">
    <location>
        <begin position="421"/>
        <end position="525"/>
    </location>
</feature>
<dbReference type="Pfam" id="PF03321">
    <property type="entry name" value="GH3"/>
    <property type="match status" value="1"/>
</dbReference>
<dbReference type="eggNOG" id="COG0318">
    <property type="taxonomic scope" value="Bacteria"/>
</dbReference>
<evidence type="ECO:0000259" key="1">
    <source>
        <dbReference type="Pfam" id="PF23571"/>
    </source>
</evidence>
<dbReference type="PANTHER" id="PTHR31901:SF9">
    <property type="entry name" value="GH3 DOMAIN-CONTAINING PROTEIN"/>
    <property type="match status" value="1"/>
</dbReference>
<keyword evidence="4" id="KW-1185">Reference proteome</keyword>
<protein>
    <submittedName>
        <fullName evidence="3">GH3 auxin-responsive promoter</fullName>
    </submittedName>
</protein>
<dbReference type="InterPro" id="IPR004993">
    <property type="entry name" value="GH3"/>
</dbReference>
<evidence type="ECO:0000259" key="2">
    <source>
        <dbReference type="Pfam" id="PF23572"/>
    </source>
</evidence>
<gene>
    <name evidence="3" type="ORF">CfE428DRAFT_1241</name>
</gene>
<dbReference type="InParanoid" id="B4CXF0"/>
<name>B4CXF0_9BACT</name>
<reference evidence="3 4" key="1">
    <citation type="journal article" date="2011" name="J. Bacteriol.">
        <title>Genome sequence of Chthoniobacter flavus Ellin428, an aerobic heterotrophic soil bacterium.</title>
        <authorList>
            <person name="Kant R."/>
            <person name="van Passel M.W."/>
            <person name="Palva A."/>
            <person name="Lucas S."/>
            <person name="Lapidus A."/>
            <person name="Glavina Del Rio T."/>
            <person name="Dalin E."/>
            <person name="Tice H."/>
            <person name="Bruce D."/>
            <person name="Goodwin L."/>
            <person name="Pitluck S."/>
            <person name="Larimer F.W."/>
            <person name="Land M.L."/>
            <person name="Hauser L."/>
            <person name="Sangwan P."/>
            <person name="de Vos W.M."/>
            <person name="Janssen P.H."/>
            <person name="Smidt H."/>
        </authorList>
    </citation>
    <scope>NUCLEOTIDE SEQUENCE [LARGE SCALE GENOMIC DNA]</scope>
    <source>
        <strain evidence="3 4">Ellin428</strain>
    </source>
</reference>
<accession>B4CXF0</accession>
<dbReference type="GO" id="GO:0016881">
    <property type="term" value="F:acid-amino acid ligase activity"/>
    <property type="evidence" value="ECO:0007669"/>
    <property type="project" value="TreeGrafter"/>
</dbReference>
<sequence length="537" mass="59038">MKAAAALTNGLWLGASTGAWVRYQRALTRPESTQRDVLARLIAINADSAYGRAHGFAKVRSYEDFCRRVPIVDYDTLEPWVTRIRDGESNVLTDEPVARLVPTSGSSGARKLIPFTRGLQRSFNAAIGAWMLDLVRQYPSITWGPAYWSISPAISAGAEESAAVPIGFDDDSAYLGGIRQRLVEATFAAPSALRLAADTDSFRYATLLCLLRQPELRLISVWHPSFLTLLWDALSNGWNELVADVASGDCQCRDAFPAEVQPLLGATPSPRRARVLEAAGPSEIAKLWPGLEVVSCWGDGQAGLPFRDLQKRHPHVAIQAKGLLATEACISIPFAGRHPIAITSHFFEFADAQGNTCLAHALREGEVYTVIVTTAGGLWRYRLGDLVEVDGFVGATPSLRFLGREGGISDLCGEKLAEPFVTHALEEACRRFHLAPRFALLAPEVGENQNRHYTLFIEGDFPAALLPHLDARLRDNPHYAVCRELGQLKPVHGCRIAADAYEIYCRVMSAPGSRIGDIKPRMLSTRTDWRSHFRRNA</sequence>
<dbReference type="EMBL" id="ABVL01000003">
    <property type="protein sequence ID" value="EDY20948.1"/>
    <property type="molecule type" value="Genomic_DNA"/>
</dbReference>
<feature type="domain" description="GH3 middle" evidence="1">
    <location>
        <begin position="340"/>
        <end position="404"/>
    </location>
</feature>
<dbReference type="Pfam" id="PF23571">
    <property type="entry name" value="GH3_M"/>
    <property type="match status" value="1"/>
</dbReference>
<evidence type="ECO:0000313" key="4">
    <source>
        <dbReference type="Proteomes" id="UP000005824"/>
    </source>
</evidence>